<dbReference type="OrthoDB" id="6778504at2759"/>
<proteinExistence type="predicted"/>
<name>A0A7J6LIX7_PERCH</name>
<dbReference type="InterPro" id="IPR000477">
    <property type="entry name" value="RT_dom"/>
</dbReference>
<dbReference type="EMBL" id="JAAPAO010000461">
    <property type="protein sequence ID" value="KAF4659237.1"/>
    <property type="molecule type" value="Genomic_DNA"/>
</dbReference>
<evidence type="ECO:0000259" key="1">
    <source>
        <dbReference type="PROSITE" id="PS50878"/>
    </source>
</evidence>
<dbReference type="Proteomes" id="UP000591131">
    <property type="component" value="Unassembled WGS sequence"/>
</dbReference>
<sequence length="444" mass="50512">MKKIATDWFHGLPEYMFSSDVDTHIKSICDGISMVKNRHRSVHSLKVNLDSPDWWGDRLKYLRRKVRSLQRLADRENTPTAWGAYRKARNDYNKQIRKTRSNWYYKQLSEEKDYGRILKKRSNPGKRGGSGSRFIPGNDVFEHHTPYQPLVDPVEKPTDDEMVQRVLSMIDEPLLEEVWSKLCRKRDSSPGADGIVYSDIKCAGPHLRLGLEKIFRHMVQLGHFPEHGKDLRMIFLWKGKGKSVAVNSFRPIGMSSCVTKYLEMLLCASDLINRYKKDGKIVVALSLDMRGAFNNARHAVISTTVEDMCGTPVIFNLVSNYLHRRKCFFNGKMRISMTFCGTPQGGVLSPCVYRIFHTKVMEIIEGCSSSTVMMYPVVYADDTIVIITGDSYESVLDAIGSLMDALAMLLPDLGLDISEEKSILLARDGQTVMISYGTVRNTGW</sequence>
<protein>
    <recommendedName>
        <fullName evidence="1">Reverse transcriptase domain-containing protein</fullName>
    </recommendedName>
</protein>
<organism evidence="2 3">
    <name type="scientific">Perkinsus chesapeaki</name>
    <name type="common">Clam parasite</name>
    <name type="synonym">Perkinsus andrewsi</name>
    <dbReference type="NCBI Taxonomy" id="330153"/>
    <lineage>
        <taxon>Eukaryota</taxon>
        <taxon>Sar</taxon>
        <taxon>Alveolata</taxon>
        <taxon>Perkinsozoa</taxon>
        <taxon>Perkinsea</taxon>
        <taxon>Perkinsida</taxon>
        <taxon>Perkinsidae</taxon>
        <taxon>Perkinsus</taxon>
    </lineage>
</organism>
<keyword evidence="3" id="KW-1185">Reference proteome</keyword>
<evidence type="ECO:0000313" key="2">
    <source>
        <dbReference type="EMBL" id="KAF4659237.1"/>
    </source>
</evidence>
<comment type="caution">
    <text evidence="2">The sequence shown here is derived from an EMBL/GenBank/DDBJ whole genome shotgun (WGS) entry which is preliminary data.</text>
</comment>
<dbReference type="SUPFAM" id="SSF56672">
    <property type="entry name" value="DNA/RNA polymerases"/>
    <property type="match status" value="1"/>
</dbReference>
<dbReference type="PANTHER" id="PTHR19446">
    <property type="entry name" value="REVERSE TRANSCRIPTASES"/>
    <property type="match status" value="1"/>
</dbReference>
<feature type="domain" description="Reverse transcriptase" evidence="1">
    <location>
        <begin position="217"/>
        <end position="440"/>
    </location>
</feature>
<dbReference type="AlphaFoldDB" id="A0A7J6LIX7"/>
<dbReference type="Pfam" id="PF00078">
    <property type="entry name" value="RVT_1"/>
    <property type="match status" value="1"/>
</dbReference>
<dbReference type="PROSITE" id="PS50878">
    <property type="entry name" value="RT_POL"/>
    <property type="match status" value="1"/>
</dbReference>
<evidence type="ECO:0000313" key="3">
    <source>
        <dbReference type="Proteomes" id="UP000591131"/>
    </source>
</evidence>
<reference evidence="2 3" key="1">
    <citation type="submission" date="2020-04" db="EMBL/GenBank/DDBJ databases">
        <title>Perkinsus chesapeaki whole genome sequence.</title>
        <authorList>
            <person name="Bogema D.R."/>
        </authorList>
    </citation>
    <scope>NUCLEOTIDE SEQUENCE [LARGE SCALE GENOMIC DNA]</scope>
    <source>
        <strain evidence="2">ATCC PRA-425</strain>
    </source>
</reference>
<gene>
    <name evidence="2" type="ORF">FOL47_007681</name>
</gene>
<accession>A0A7J6LIX7</accession>
<dbReference type="InterPro" id="IPR043502">
    <property type="entry name" value="DNA/RNA_pol_sf"/>
</dbReference>